<dbReference type="Proteomes" id="UP000523139">
    <property type="component" value="Unassembled WGS sequence"/>
</dbReference>
<dbReference type="SUPFAM" id="SSF53850">
    <property type="entry name" value="Periplasmic binding protein-like II"/>
    <property type="match status" value="1"/>
</dbReference>
<keyword evidence="8" id="KW-1185">Reference proteome</keyword>
<dbReference type="InterPro" id="IPR039424">
    <property type="entry name" value="SBP_5"/>
</dbReference>
<evidence type="ECO:0000259" key="6">
    <source>
        <dbReference type="Pfam" id="PF00496"/>
    </source>
</evidence>
<comment type="similarity">
    <text evidence="1">Belongs to the bacterial solute-binding protein 5 family.</text>
</comment>
<comment type="caution">
    <text evidence="7">The sequence shown here is derived from an EMBL/GenBank/DDBJ whole genome shotgun (WGS) entry which is preliminary data.</text>
</comment>
<accession>A0A7X8TLC9</accession>
<dbReference type="PANTHER" id="PTHR30290:SF9">
    <property type="entry name" value="OLIGOPEPTIDE-BINDING PROTEIN APPA"/>
    <property type="match status" value="1"/>
</dbReference>
<gene>
    <name evidence="7" type="ORF">HGQ17_11815</name>
</gene>
<feature type="compositionally biased region" description="Low complexity" evidence="4">
    <location>
        <begin position="34"/>
        <end position="47"/>
    </location>
</feature>
<name>A0A7X8TLC9_9MICC</name>
<dbReference type="PROSITE" id="PS51257">
    <property type="entry name" value="PROKAR_LIPOPROTEIN"/>
    <property type="match status" value="1"/>
</dbReference>
<evidence type="ECO:0000313" key="8">
    <source>
        <dbReference type="Proteomes" id="UP000523139"/>
    </source>
</evidence>
<dbReference type="InterPro" id="IPR000914">
    <property type="entry name" value="SBP_5_dom"/>
</dbReference>
<keyword evidence="2" id="KW-0813">Transport</keyword>
<dbReference type="Gene3D" id="3.40.190.10">
    <property type="entry name" value="Periplasmic binding protein-like II"/>
    <property type="match status" value="1"/>
</dbReference>
<evidence type="ECO:0000313" key="7">
    <source>
        <dbReference type="EMBL" id="NLS10664.1"/>
    </source>
</evidence>
<dbReference type="AlphaFoldDB" id="A0A7X8TLC9"/>
<dbReference type="GO" id="GO:1904680">
    <property type="term" value="F:peptide transmembrane transporter activity"/>
    <property type="evidence" value="ECO:0007669"/>
    <property type="project" value="TreeGrafter"/>
</dbReference>
<feature type="chain" id="PRO_5038866702" evidence="5">
    <location>
        <begin position="23"/>
        <end position="615"/>
    </location>
</feature>
<evidence type="ECO:0000256" key="4">
    <source>
        <dbReference type="SAM" id="MobiDB-lite"/>
    </source>
</evidence>
<feature type="region of interest" description="Disordered" evidence="4">
    <location>
        <begin position="25"/>
        <end position="55"/>
    </location>
</feature>
<feature type="signal peptide" evidence="5">
    <location>
        <begin position="1"/>
        <end position="22"/>
    </location>
</feature>
<evidence type="ECO:0000256" key="1">
    <source>
        <dbReference type="ARBA" id="ARBA00005695"/>
    </source>
</evidence>
<evidence type="ECO:0000256" key="2">
    <source>
        <dbReference type="ARBA" id="ARBA00022448"/>
    </source>
</evidence>
<feature type="domain" description="Solute-binding protein family 5" evidence="6">
    <location>
        <begin position="135"/>
        <end position="510"/>
    </location>
</feature>
<proteinExistence type="inferred from homology"/>
<organism evidence="7 8">
    <name type="scientific">Nesterenkonia sedimenti</name>
    <dbReference type="NCBI Taxonomy" id="1463632"/>
    <lineage>
        <taxon>Bacteria</taxon>
        <taxon>Bacillati</taxon>
        <taxon>Actinomycetota</taxon>
        <taxon>Actinomycetes</taxon>
        <taxon>Micrococcales</taxon>
        <taxon>Micrococcaceae</taxon>
        <taxon>Nesterenkonia</taxon>
    </lineage>
</organism>
<dbReference type="Gene3D" id="3.10.105.10">
    <property type="entry name" value="Dipeptide-binding Protein, Domain 3"/>
    <property type="match status" value="1"/>
</dbReference>
<dbReference type="PANTHER" id="PTHR30290">
    <property type="entry name" value="PERIPLASMIC BINDING COMPONENT OF ABC TRANSPORTER"/>
    <property type="match status" value="1"/>
</dbReference>
<evidence type="ECO:0000256" key="5">
    <source>
        <dbReference type="SAM" id="SignalP"/>
    </source>
</evidence>
<keyword evidence="3 5" id="KW-0732">Signal</keyword>
<sequence>MELRKLSAATAILASGALVLSACTPGDDTGGDNGDTNGDNGAANGDADPGDAEGQEFTVEPEDGGKADLGDDFETAEDEISVSLGPQPFNSYNGLTPSNYNVYNSTIVDRLFDGFSYVGTDLEIYTNEEFGSYEVISEDPFTVEYTINDEVEWSDGTPVTVADYVLDWGTSRYIGEGMFDGISPNFGTYVPDGPQAESYDSKTFTVEYPDGAYADWELMVQYAHPSHIVAQETGIEQEELVDAILEGDEDMIEDIAETWNTLWETDPGTLPDEDLIPSSGPYILSDWQDGEYVTLEANENYWGTPPGVSTLVFQFVDNAAHVQALQNGDLNAIVPTETVDTRTELENLVEQGQHAMHVGDKATWEHLDIQYGEGSPFAETPELAEAFALCVPRDQILENLIHPVNPDAELQNAREVLSFQPNYDEIVAETYDGQYDTADVEAAAEIIEEHGAEGTEILIGHNGQERRHDTVELIQASCGEAGFEIEDGGDVDIDIAAGEWDVALFAWAGSGQIASGLNIYGWDRENDEPRPQNWTNYNNDDVSDAFETIATSDDEDEIQEQIIALEQAMWEDLHGIPLYVHPGITAWDSSIANVRPTPAQSQLVWNVEQWQRVAE</sequence>
<dbReference type="Pfam" id="PF00496">
    <property type="entry name" value="SBP_bac_5"/>
    <property type="match status" value="1"/>
</dbReference>
<evidence type="ECO:0000256" key="3">
    <source>
        <dbReference type="ARBA" id="ARBA00022729"/>
    </source>
</evidence>
<protein>
    <submittedName>
        <fullName evidence="7">ABC transporter family substrate-binding protein</fullName>
    </submittedName>
</protein>
<reference evidence="7 8" key="1">
    <citation type="submission" date="2020-04" db="EMBL/GenBank/DDBJ databases">
        <title>Nesterenkonia sp. nov., isolated from marine sediment.</title>
        <authorList>
            <person name="Zhang G."/>
        </authorList>
    </citation>
    <scope>NUCLEOTIDE SEQUENCE [LARGE SCALE GENOMIC DNA]</scope>
    <source>
        <strain evidence="7 8">MY13</strain>
    </source>
</reference>
<dbReference type="RefSeq" id="WP_168888141.1">
    <property type="nucleotide sequence ID" value="NZ_JABAHY010000012.1"/>
</dbReference>
<dbReference type="EMBL" id="JABAHY010000012">
    <property type="protein sequence ID" value="NLS10664.1"/>
    <property type="molecule type" value="Genomic_DNA"/>
</dbReference>
<dbReference type="GO" id="GO:0015833">
    <property type="term" value="P:peptide transport"/>
    <property type="evidence" value="ECO:0007669"/>
    <property type="project" value="TreeGrafter"/>
</dbReference>